<dbReference type="InterPro" id="IPR038765">
    <property type="entry name" value="Papain-like_cys_pep_sf"/>
</dbReference>
<dbReference type="PANTHER" id="PTHR34835:SF34">
    <property type="entry name" value="OS08G0555500 PROTEIN"/>
    <property type="match status" value="1"/>
</dbReference>
<dbReference type="EMBL" id="CAMAPF010001029">
    <property type="protein sequence ID" value="CAH9141436.1"/>
    <property type="molecule type" value="Genomic_DNA"/>
</dbReference>
<protein>
    <recommendedName>
        <fullName evidence="5">Ubiquitin-like protease family profile domain-containing protein</fullName>
    </recommendedName>
</protein>
<evidence type="ECO:0000313" key="4">
    <source>
        <dbReference type="Proteomes" id="UP001152523"/>
    </source>
</evidence>
<dbReference type="Proteomes" id="UP001152523">
    <property type="component" value="Unassembled WGS sequence"/>
</dbReference>
<comment type="caution">
    <text evidence="2">The sequence shown here is derived from an EMBL/GenBank/DDBJ whole genome shotgun (WGS) entry which is preliminary data.</text>
</comment>
<dbReference type="PANTHER" id="PTHR34835">
    <property type="entry name" value="OS07G0283600 PROTEIN-RELATED"/>
    <property type="match status" value="1"/>
</dbReference>
<feature type="region of interest" description="Disordered" evidence="1">
    <location>
        <begin position="399"/>
        <end position="420"/>
    </location>
</feature>
<dbReference type="Gene3D" id="3.40.395.10">
    <property type="entry name" value="Adenoviral Proteinase, Chain A"/>
    <property type="match status" value="1"/>
</dbReference>
<evidence type="ECO:0000256" key="1">
    <source>
        <dbReference type="SAM" id="MobiDB-lite"/>
    </source>
</evidence>
<evidence type="ECO:0000313" key="3">
    <source>
        <dbReference type="EMBL" id="CAH9141437.1"/>
    </source>
</evidence>
<reference evidence="2" key="1">
    <citation type="submission" date="2022-07" db="EMBL/GenBank/DDBJ databases">
        <authorList>
            <person name="Macas J."/>
            <person name="Novak P."/>
            <person name="Neumann P."/>
        </authorList>
    </citation>
    <scope>NUCLEOTIDE SEQUENCE</scope>
</reference>
<organism evidence="2 4">
    <name type="scientific">Cuscuta epithymum</name>
    <dbReference type="NCBI Taxonomy" id="186058"/>
    <lineage>
        <taxon>Eukaryota</taxon>
        <taxon>Viridiplantae</taxon>
        <taxon>Streptophyta</taxon>
        <taxon>Embryophyta</taxon>
        <taxon>Tracheophyta</taxon>
        <taxon>Spermatophyta</taxon>
        <taxon>Magnoliopsida</taxon>
        <taxon>eudicotyledons</taxon>
        <taxon>Gunneridae</taxon>
        <taxon>Pentapetalae</taxon>
        <taxon>asterids</taxon>
        <taxon>lamiids</taxon>
        <taxon>Solanales</taxon>
        <taxon>Convolvulaceae</taxon>
        <taxon>Cuscuteae</taxon>
        <taxon>Cuscuta</taxon>
        <taxon>Cuscuta subgen. Cuscuta</taxon>
    </lineage>
</organism>
<dbReference type="SUPFAM" id="SSF54001">
    <property type="entry name" value="Cysteine proteinases"/>
    <property type="match status" value="1"/>
</dbReference>
<proteinExistence type="predicted"/>
<feature type="region of interest" description="Disordered" evidence="1">
    <location>
        <begin position="1"/>
        <end position="54"/>
    </location>
</feature>
<feature type="compositionally biased region" description="Low complexity" evidence="1">
    <location>
        <begin position="403"/>
        <end position="418"/>
    </location>
</feature>
<feature type="region of interest" description="Disordered" evidence="1">
    <location>
        <begin position="464"/>
        <end position="533"/>
    </location>
</feature>
<evidence type="ECO:0008006" key="5">
    <source>
        <dbReference type="Google" id="ProtNLM"/>
    </source>
</evidence>
<dbReference type="EMBL" id="CAMAPF010001029">
    <property type="protein sequence ID" value="CAH9141437.1"/>
    <property type="molecule type" value="Genomic_DNA"/>
</dbReference>
<accession>A0AAV0G0U9</accession>
<name>A0AAV0G0U9_9ASTE</name>
<keyword evidence="4" id="KW-1185">Reference proteome</keyword>
<dbReference type="AlphaFoldDB" id="A0AAV0G0U9"/>
<evidence type="ECO:0000313" key="2">
    <source>
        <dbReference type="EMBL" id="CAH9141436.1"/>
    </source>
</evidence>
<feature type="compositionally biased region" description="Basic and acidic residues" evidence="1">
    <location>
        <begin position="9"/>
        <end position="22"/>
    </location>
</feature>
<gene>
    <name evidence="2" type="ORF">CEPIT_LOCUS39127</name>
    <name evidence="3" type="ORF">CEPIT_LOCUS39128</name>
</gene>
<sequence>MNSEEETDFERTEKTLSKRKCDSSQIATTSRPRKRKVVSERKAHPKKLKAKRTDKEKKLEAACRPYCLIEMFDSLSEKQVKDVKDIGFEGVLNCRISTKINSRLVSWLVNNFDSGSLMFNIASGKEFVVTEADVHDVFLLPWVVGSEVVESQWVRNTKNSKQKTSGQLVMENWKRKFGVTGAGSVNLRKITDAIKEEKEGGDEFKRLFVLFVVSHLLAPTSNRTACLQLVVALEDVGKIKDLNWCGYVLKKLSSAVQRFKRNHENTFVGGCLLLLQTLYFQRLVFKGVEVPKTLPLIKNWNSEKIKARVKDEIKAGDFGRGPIDSSYPISKQNICLQKQIEVLNKEEQRSRFVRYDIPEGMPTDEDINKTAKDEKSKTLMLVKRDVELVFRAHMSPTQEMDVQEQLSQNQSSQSTTSLDKIFNDPKTFEIVDAVVDWLMDMKQNTEAENIDRNIEMENVVFVTEKDASGNEEGELQTKKNDAGNEERERPTDKDGASNEEGEHSIQKDGDWNKEGEEPEATNTENNGAGKEGITEKRMTFLSQFMKQRRSTRWQSMKDFDKHLVDYCFYDDGMENEELIVRFNESLYVTKKDMMCLGSTSFIPPAIVNCWAYYLNEEELIAEQEMGKRFYFGISHAPILTKIMQEGFDNESRIALDRSWDEWLSVNNQQWNIAQANFLVIPFLHNNHYSSIFINTLSKKAQLVDYRIKEDVSLFKYLAGILCLEMSIYLKKKKHPKVKQMPKYVFEEVNFDWKLKRDSNDCGVYLLMTMFLFEGVSFKYSLNKVEDRKFHRAEICSSLTGFEKNEVINEVKKKINEFIKMKGIKEGKRAL</sequence>
<feature type="compositionally biased region" description="Basic and acidic residues" evidence="1">
    <location>
        <begin position="475"/>
        <end position="515"/>
    </location>
</feature>